<keyword evidence="2" id="KW-0963">Cytoplasm</keyword>
<evidence type="ECO:0000256" key="3">
    <source>
        <dbReference type="ARBA" id="ARBA00022737"/>
    </source>
</evidence>
<dbReference type="GO" id="GO:0005516">
    <property type="term" value="F:calmodulin binding"/>
    <property type="evidence" value="ECO:0007669"/>
    <property type="project" value="UniProtKB-KW"/>
</dbReference>
<dbReference type="FunFam" id="1.20.5.190:FF:000062">
    <property type="entry name" value="IQ-domain 11"/>
    <property type="match status" value="1"/>
</dbReference>
<feature type="region of interest" description="Disordered" evidence="8">
    <location>
        <begin position="18"/>
        <end position="42"/>
    </location>
</feature>
<proteinExistence type="inferred from homology"/>
<dbReference type="InterPro" id="IPR000048">
    <property type="entry name" value="IQ_motif_EF-hand-BS"/>
</dbReference>
<evidence type="ECO:0000313" key="9">
    <source>
        <dbReference type="EMBL" id="CAH2060579.1"/>
    </source>
</evidence>
<feature type="compositionally biased region" description="Polar residues" evidence="8">
    <location>
        <begin position="317"/>
        <end position="357"/>
    </location>
</feature>
<gene>
    <name evidence="9" type="ORF">TAV2_LOCUS13266</name>
</gene>
<comment type="subcellular location">
    <subcellularLocation>
        <location evidence="1">Cytoplasm</location>
        <location evidence="1">Cytoskeleton</location>
    </subcellularLocation>
</comment>
<evidence type="ECO:0008006" key="11">
    <source>
        <dbReference type="Google" id="ProtNLM"/>
    </source>
</evidence>
<evidence type="ECO:0000256" key="2">
    <source>
        <dbReference type="ARBA" id="ARBA00022490"/>
    </source>
</evidence>
<dbReference type="Gene3D" id="1.20.5.190">
    <property type="match status" value="1"/>
</dbReference>
<protein>
    <recommendedName>
        <fullName evidence="11">Protein IQ-DOMAIN 1</fullName>
    </recommendedName>
</protein>
<evidence type="ECO:0000256" key="5">
    <source>
        <dbReference type="ARBA" id="ARBA00023212"/>
    </source>
</evidence>
<dbReference type="GO" id="GO:0005856">
    <property type="term" value="C:cytoskeleton"/>
    <property type="evidence" value="ECO:0007669"/>
    <property type="project" value="UniProtKB-SubCell"/>
</dbReference>
<dbReference type="PANTHER" id="PTHR32295">
    <property type="entry name" value="IQ-DOMAIN 5-RELATED"/>
    <property type="match status" value="1"/>
</dbReference>
<keyword evidence="5" id="KW-0206">Cytoskeleton</keyword>
<dbReference type="CDD" id="cd23767">
    <property type="entry name" value="IQCD"/>
    <property type="match status" value="1"/>
</dbReference>
<dbReference type="AlphaFoldDB" id="A0AAU9SAU4"/>
<dbReference type="PANTHER" id="PTHR32295:SF95">
    <property type="entry name" value="PROTEIN IQ-DOMAIN 6"/>
    <property type="match status" value="1"/>
</dbReference>
<sequence length="412" mass="46314">MGASGKWVKSIIGLKKPEKDEIEKGNGKNKKWKLWRSSSGDLGSSWKGFKGRHRSVSEGSVSSNAYSAAVATVLRAPPKDFKAVREEWAAIRIQTAFRGFLARRALRALKGIVRLQALVRGRQVRKQAAVTLRCMQALVRVQARVRARRVRMTVEGQAVQKLLDEHRSKSDLLKEVEEGWCDRKGTVDDIKTKLQQRQEGAFKRERALAYALAQKQWRSIPSSNLKTNNSISYLKSQEFDKNSWGWSWLERWMAARPWETRLMDTSDAATPPRKHLKSPETADVVKVRRNNVTTRVSAKPPSHMLSSSPCYDFKESPGSSSICTSTTPASGTTGLVSDNSSSQANKNKPSYMSMTESTKAKRRTNRAQRQSMDEFQFMKNSGLFTGDLKNSPASDPFSKPLGVPTRFEEQRG</sequence>
<dbReference type="SMART" id="SM00015">
    <property type="entry name" value="IQ"/>
    <property type="match status" value="2"/>
</dbReference>
<accession>A0AAU9SAU4</accession>
<comment type="subunit">
    <text evidence="7">Binds to multiple calmodulin (CaM) in the presence of Ca(2+) and CaM-like proteins.</text>
</comment>
<comment type="similarity">
    <text evidence="6">Belongs to the IQD family.</text>
</comment>
<dbReference type="Pfam" id="PF00612">
    <property type="entry name" value="IQ"/>
    <property type="match status" value="1"/>
</dbReference>
<dbReference type="PROSITE" id="PS50096">
    <property type="entry name" value="IQ"/>
    <property type="match status" value="2"/>
</dbReference>
<keyword evidence="4" id="KW-0112">Calmodulin-binding</keyword>
<evidence type="ECO:0000256" key="6">
    <source>
        <dbReference type="ARBA" id="ARBA00024341"/>
    </source>
</evidence>
<evidence type="ECO:0000256" key="1">
    <source>
        <dbReference type="ARBA" id="ARBA00004245"/>
    </source>
</evidence>
<keyword evidence="3" id="KW-0677">Repeat</keyword>
<evidence type="ECO:0000256" key="4">
    <source>
        <dbReference type="ARBA" id="ARBA00022860"/>
    </source>
</evidence>
<evidence type="ECO:0000256" key="7">
    <source>
        <dbReference type="ARBA" id="ARBA00024378"/>
    </source>
</evidence>
<evidence type="ECO:0000256" key="8">
    <source>
        <dbReference type="SAM" id="MobiDB-lite"/>
    </source>
</evidence>
<name>A0AAU9SAU4_THLAR</name>
<feature type="region of interest" description="Disordered" evidence="8">
    <location>
        <begin position="317"/>
        <end position="412"/>
    </location>
</feature>
<keyword evidence="10" id="KW-1185">Reference proteome</keyword>
<reference evidence="9 10" key="1">
    <citation type="submission" date="2022-03" db="EMBL/GenBank/DDBJ databases">
        <authorList>
            <person name="Nunn A."/>
            <person name="Chopra R."/>
            <person name="Nunn A."/>
            <person name="Contreras Garrido A."/>
        </authorList>
    </citation>
    <scope>NUCLEOTIDE SEQUENCE [LARGE SCALE GENOMIC DNA]</scope>
</reference>
<dbReference type="Proteomes" id="UP000836841">
    <property type="component" value="Chromosome 4"/>
</dbReference>
<dbReference type="EMBL" id="OU466860">
    <property type="protein sequence ID" value="CAH2060579.1"/>
    <property type="molecule type" value="Genomic_DNA"/>
</dbReference>
<organism evidence="9 10">
    <name type="scientific">Thlaspi arvense</name>
    <name type="common">Field penny-cress</name>
    <dbReference type="NCBI Taxonomy" id="13288"/>
    <lineage>
        <taxon>Eukaryota</taxon>
        <taxon>Viridiplantae</taxon>
        <taxon>Streptophyta</taxon>
        <taxon>Embryophyta</taxon>
        <taxon>Tracheophyta</taxon>
        <taxon>Spermatophyta</taxon>
        <taxon>Magnoliopsida</taxon>
        <taxon>eudicotyledons</taxon>
        <taxon>Gunneridae</taxon>
        <taxon>Pentapetalae</taxon>
        <taxon>rosids</taxon>
        <taxon>malvids</taxon>
        <taxon>Brassicales</taxon>
        <taxon>Brassicaceae</taxon>
        <taxon>Thlaspideae</taxon>
        <taxon>Thlaspi</taxon>
    </lineage>
</organism>
<evidence type="ECO:0000313" key="10">
    <source>
        <dbReference type="Proteomes" id="UP000836841"/>
    </source>
</evidence>